<keyword evidence="1" id="KW-0472">Membrane</keyword>
<evidence type="ECO:0000313" key="3">
    <source>
        <dbReference type="Proteomes" id="UP000092574"/>
    </source>
</evidence>
<reference evidence="2" key="1">
    <citation type="submission" date="2017-04" db="EMBL/GenBank/DDBJ databases">
        <title>Complete Genome Sequences of Twelve Strains of a Stable Defined Moderately Diverse Mouse Microbiota 2 (sDMDMm2).</title>
        <authorList>
            <person name="Uchimura Y."/>
            <person name="Wyss M."/>
            <person name="Brugiroux S."/>
            <person name="Limenitakis J.P."/>
            <person name="Stecher B."/>
            <person name="McCoy K.D."/>
            <person name="Macpherson A.J."/>
        </authorList>
    </citation>
    <scope>NUCLEOTIDE SEQUENCE</scope>
    <source>
        <strain evidence="2">YL58</strain>
    </source>
</reference>
<keyword evidence="1" id="KW-0812">Transmembrane</keyword>
<dbReference type="AlphaFoldDB" id="A0A1C7IH07"/>
<sequence length="234" mass="27526">MSGKEKQYYKIRKRHLWIAIGTMLAIIVITYYKQDLYKMWQHKQGREDVTYEGIKSELKNNRECYLCGNSDRSLMGYYRKFDTIGLISLNDWYVVDFGLQEYDEQGNPLKSDSAHTSTQMTNTGEVSIMTSSSPNRGMASIDVSLPENYKPDIKMLQKRLCQACLDKITDSLETSKWKYEKKQAIPLCLVDFKTLEIYAVQDWHIGCSIRDYWVDMEYDEERVEVNAYYLPTRE</sequence>
<keyword evidence="3" id="KW-1185">Reference proteome</keyword>
<evidence type="ECO:0000313" key="2">
    <source>
        <dbReference type="EMBL" id="ANU78194.1"/>
    </source>
</evidence>
<feature type="transmembrane region" description="Helical" evidence="1">
    <location>
        <begin position="16"/>
        <end position="32"/>
    </location>
</feature>
<dbReference type="KEGG" id="byl:A4V09_22065"/>
<dbReference type="EMBL" id="CP015405">
    <property type="protein sequence ID" value="ANU78194.1"/>
    <property type="molecule type" value="Genomic_DNA"/>
</dbReference>
<evidence type="ECO:0000256" key="1">
    <source>
        <dbReference type="SAM" id="Phobius"/>
    </source>
</evidence>
<gene>
    <name evidence="2" type="ORF">A4V09_22065</name>
</gene>
<dbReference type="RefSeq" id="WP_065544280.1">
    <property type="nucleotide sequence ID" value="NZ_CP015405.2"/>
</dbReference>
<dbReference type="OrthoDB" id="1988234at2"/>
<proteinExistence type="predicted"/>
<name>A0A1C7IH07_9FIRM</name>
<organism evidence="2 3">
    <name type="scientific">Blautia pseudococcoides</name>
    <dbReference type="NCBI Taxonomy" id="1796616"/>
    <lineage>
        <taxon>Bacteria</taxon>
        <taxon>Bacillati</taxon>
        <taxon>Bacillota</taxon>
        <taxon>Clostridia</taxon>
        <taxon>Lachnospirales</taxon>
        <taxon>Lachnospiraceae</taxon>
        <taxon>Blautia</taxon>
    </lineage>
</organism>
<dbReference type="Proteomes" id="UP000092574">
    <property type="component" value="Chromosome"/>
</dbReference>
<protein>
    <submittedName>
        <fullName evidence="2">Uncharacterized protein</fullName>
    </submittedName>
</protein>
<keyword evidence="1" id="KW-1133">Transmembrane helix</keyword>
<accession>A0A1C7IH07</accession>